<accession>F4CXC0</accession>
<dbReference type="Pfam" id="PF20137">
    <property type="entry name" value="BubE"/>
    <property type="match status" value="1"/>
</dbReference>
<name>F4CXC0_PSEUX</name>
<reference evidence="1 2" key="1">
    <citation type="journal article" date="2011" name="J. Bacteriol.">
        <title>Genome sequence of the 1,4-dioxane-degrading Pseudonocardia dioxanivorans strain CB1190.</title>
        <authorList>
            <person name="Sales C.M."/>
            <person name="Mahendra S."/>
            <person name="Grostern A."/>
            <person name="Parales R.E."/>
            <person name="Goodwin L.A."/>
            <person name="Woyke T."/>
            <person name="Nolan M."/>
            <person name="Lapidus A."/>
            <person name="Chertkov O."/>
            <person name="Ovchinnikova G."/>
            <person name="Sczyrba A."/>
            <person name="Alvarez-Cohen L."/>
        </authorList>
    </citation>
    <scope>NUCLEOTIDE SEQUENCE [LARGE SCALE GENOMIC DNA]</scope>
    <source>
        <strain evidence="2">ATCC 55486 / DSM 44775 / JCM 13855 / CB1190</strain>
    </source>
</reference>
<organism evidence="1 2">
    <name type="scientific">Pseudonocardia dioxanivorans (strain ATCC 55486 / DSM 44775 / JCM 13855 / CB1190)</name>
    <dbReference type="NCBI Taxonomy" id="675635"/>
    <lineage>
        <taxon>Bacteria</taxon>
        <taxon>Bacillati</taxon>
        <taxon>Actinomycetota</taxon>
        <taxon>Actinomycetes</taxon>
        <taxon>Pseudonocardiales</taxon>
        <taxon>Pseudonocardiaceae</taxon>
        <taxon>Pseudonocardia</taxon>
    </lineage>
</organism>
<dbReference type="HOGENOM" id="CLU_136720_1_0_11"/>
<dbReference type="Proteomes" id="UP000007809">
    <property type="component" value="Chromosome"/>
</dbReference>
<dbReference type="AlphaFoldDB" id="F4CXC0"/>
<evidence type="ECO:0000313" key="2">
    <source>
        <dbReference type="Proteomes" id="UP000007809"/>
    </source>
</evidence>
<dbReference type="KEGG" id="pdx:Psed_4334"/>
<protein>
    <submittedName>
        <fullName evidence="1">Uncharacterized protein</fullName>
    </submittedName>
</protein>
<keyword evidence="2" id="KW-1185">Reference proteome</keyword>
<proteinExistence type="predicted"/>
<sequence length="127" mass="14394">MITHLAPRFIDTIPEHPESGVLYVSIEYATTLHLCACGCGYEVVLGIAPRDWKITWDGETVTINPSVGNWSLPCQSHYLIRRNKIVWARRWTNKEIDRGRAADALRKRLQQTRTPLSGDALSPRTPP</sequence>
<dbReference type="InterPro" id="IPR045384">
    <property type="entry name" value="DUF6527"/>
</dbReference>
<gene>
    <name evidence="1" type="ordered locus">Psed_4334</name>
</gene>
<dbReference type="EMBL" id="CP002593">
    <property type="protein sequence ID" value="AEA26494.1"/>
    <property type="molecule type" value="Genomic_DNA"/>
</dbReference>
<dbReference type="STRING" id="675635.Psed_4334"/>
<evidence type="ECO:0000313" key="1">
    <source>
        <dbReference type="EMBL" id="AEA26494.1"/>
    </source>
</evidence>
<dbReference type="eggNOG" id="ENOG5032SZZ">
    <property type="taxonomic scope" value="Bacteria"/>
</dbReference>
<dbReference type="RefSeq" id="WP_013676408.1">
    <property type="nucleotide sequence ID" value="NC_015312.1"/>
</dbReference>